<gene>
    <name evidence="1" type="ORF">AVEN_43108_1</name>
</gene>
<proteinExistence type="predicted"/>
<dbReference type="Proteomes" id="UP000499080">
    <property type="component" value="Unassembled WGS sequence"/>
</dbReference>
<feature type="non-terminal residue" evidence="1">
    <location>
        <position position="1"/>
    </location>
</feature>
<evidence type="ECO:0000313" key="2">
    <source>
        <dbReference type="Proteomes" id="UP000499080"/>
    </source>
</evidence>
<name>A0A4Y2UX99_ARAVE</name>
<evidence type="ECO:0000313" key="1">
    <source>
        <dbReference type="EMBL" id="GBO17523.1"/>
    </source>
</evidence>
<reference evidence="1 2" key="1">
    <citation type="journal article" date="2019" name="Sci. Rep.">
        <title>Orb-weaving spider Araneus ventricosus genome elucidates the spidroin gene catalogue.</title>
        <authorList>
            <person name="Kono N."/>
            <person name="Nakamura H."/>
            <person name="Ohtoshi R."/>
            <person name="Moran D.A.P."/>
            <person name="Shinohara A."/>
            <person name="Yoshida Y."/>
            <person name="Fujiwara M."/>
            <person name="Mori M."/>
            <person name="Tomita M."/>
            <person name="Arakawa K."/>
        </authorList>
    </citation>
    <scope>NUCLEOTIDE SEQUENCE [LARGE SCALE GENOMIC DNA]</scope>
</reference>
<sequence>SNPNKSRRILDTYTYKNMEQALGEEHQTLKKMLEMLTKQEYGSALLRHSNSFEKTTEIKFLKLMNQTMEFLTGRINFIERILIDDEDQIKGLMEWTQNQEMKHQSICLMRQRFLME</sequence>
<organism evidence="1 2">
    <name type="scientific">Araneus ventricosus</name>
    <name type="common">Orbweaver spider</name>
    <name type="synonym">Epeira ventricosa</name>
    <dbReference type="NCBI Taxonomy" id="182803"/>
    <lineage>
        <taxon>Eukaryota</taxon>
        <taxon>Metazoa</taxon>
        <taxon>Ecdysozoa</taxon>
        <taxon>Arthropoda</taxon>
        <taxon>Chelicerata</taxon>
        <taxon>Arachnida</taxon>
        <taxon>Araneae</taxon>
        <taxon>Araneomorphae</taxon>
        <taxon>Entelegynae</taxon>
        <taxon>Araneoidea</taxon>
        <taxon>Araneidae</taxon>
        <taxon>Araneus</taxon>
    </lineage>
</organism>
<protein>
    <submittedName>
        <fullName evidence="1">Uncharacterized protein</fullName>
    </submittedName>
</protein>
<dbReference type="AlphaFoldDB" id="A0A4Y2UX99"/>
<accession>A0A4Y2UX99</accession>
<dbReference type="EMBL" id="BGPR01041275">
    <property type="protein sequence ID" value="GBO17523.1"/>
    <property type="molecule type" value="Genomic_DNA"/>
</dbReference>
<comment type="caution">
    <text evidence="1">The sequence shown here is derived from an EMBL/GenBank/DDBJ whole genome shotgun (WGS) entry which is preliminary data.</text>
</comment>
<keyword evidence="2" id="KW-1185">Reference proteome</keyword>